<accession>A0A3Q2YTU3</accession>
<sequence length="130" mass="14263">CPCCPSEPLAAVPLRPPEASLAPAERLWSADGEGAVRLRMEESGPAADAPRTVHQMFLETSVEAFGERRAVASKEDGRWRTLTWAQYYRECRTAAKSFIKLGLERYHGVGILGFNAPEWFIANVGCILAG</sequence>
<reference evidence="2" key="1">
    <citation type="submission" date="2025-08" db="UniProtKB">
        <authorList>
            <consortium name="Ensembl"/>
        </authorList>
    </citation>
    <scope>IDENTIFICATION</scope>
</reference>
<dbReference type="InterPro" id="IPR000873">
    <property type="entry name" value="AMP-dep_synth/lig_dom"/>
</dbReference>
<feature type="domain" description="AMP-dependent synthetase/ligase" evidence="1">
    <location>
        <begin position="58"/>
        <end position="130"/>
    </location>
</feature>
<dbReference type="Pfam" id="PF00501">
    <property type="entry name" value="AMP-binding"/>
    <property type="match status" value="1"/>
</dbReference>
<dbReference type="SUPFAM" id="SSF56801">
    <property type="entry name" value="Acetyl-CoA synthetase-like"/>
    <property type="match status" value="1"/>
</dbReference>
<dbReference type="GeneTree" id="ENSGT00940000155332"/>
<name>A0A3Q2YTU3_HIPCM</name>
<dbReference type="STRING" id="109280.ENSHCOP00000021419"/>
<dbReference type="Ensembl" id="ENSHCOT00000003702.1">
    <property type="protein sequence ID" value="ENSHCOP00000021419.1"/>
    <property type="gene ID" value="ENSHCOG00000008228.1"/>
</dbReference>
<organism evidence="2 3">
    <name type="scientific">Hippocampus comes</name>
    <name type="common">Tiger tail seahorse</name>
    <dbReference type="NCBI Taxonomy" id="109280"/>
    <lineage>
        <taxon>Eukaryota</taxon>
        <taxon>Metazoa</taxon>
        <taxon>Chordata</taxon>
        <taxon>Craniata</taxon>
        <taxon>Vertebrata</taxon>
        <taxon>Euteleostomi</taxon>
        <taxon>Actinopterygii</taxon>
        <taxon>Neopterygii</taxon>
        <taxon>Teleostei</taxon>
        <taxon>Neoteleostei</taxon>
        <taxon>Acanthomorphata</taxon>
        <taxon>Syngnathiaria</taxon>
        <taxon>Syngnathiformes</taxon>
        <taxon>Syngnathoidei</taxon>
        <taxon>Syngnathidae</taxon>
        <taxon>Hippocampus</taxon>
    </lineage>
</organism>
<reference evidence="2" key="2">
    <citation type="submission" date="2025-09" db="UniProtKB">
        <authorList>
            <consortium name="Ensembl"/>
        </authorList>
    </citation>
    <scope>IDENTIFICATION</scope>
</reference>
<dbReference type="OMA" id="HETPRTI"/>
<proteinExistence type="predicted"/>
<protein>
    <recommendedName>
        <fullName evidence="1">AMP-dependent synthetase/ligase domain-containing protein</fullName>
    </recommendedName>
</protein>
<dbReference type="AlphaFoldDB" id="A0A3Q2YTU3"/>
<evidence type="ECO:0000313" key="2">
    <source>
        <dbReference type="Ensembl" id="ENSHCOP00000021419.1"/>
    </source>
</evidence>
<evidence type="ECO:0000259" key="1">
    <source>
        <dbReference type="Pfam" id="PF00501"/>
    </source>
</evidence>
<dbReference type="Proteomes" id="UP000264820">
    <property type="component" value="Unplaced"/>
</dbReference>
<dbReference type="InterPro" id="IPR042099">
    <property type="entry name" value="ANL_N_sf"/>
</dbReference>
<evidence type="ECO:0000313" key="3">
    <source>
        <dbReference type="Proteomes" id="UP000264820"/>
    </source>
</evidence>
<keyword evidence="3" id="KW-1185">Reference proteome</keyword>
<dbReference type="Gene3D" id="3.40.50.12780">
    <property type="entry name" value="N-terminal domain of ligase-like"/>
    <property type="match status" value="1"/>
</dbReference>